<dbReference type="RefSeq" id="WP_268757214.1">
    <property type="nucleotide sequence ID" value="NZ_CP113836.1"/>
</dbReference>
<dbReference type="Proteomes" id="UP001163203">
    <property type="component" value="Chromosome"/>
</dbReference>
<keyword evidence="2" id="KW-1185">Reference proteome</keyword>
<gene>
    <name evidence="1" type="ORF">ORV05_04700</name>
</gene>
<sequence>MNILDNRWRSLLNHMHARGLGDLPVACVHLPAEYSPHIELADHDLTTLLRWADTLADAHFTVIAALTMAFVIADGRVPAGPKISVQTLIRAEHLTDEEIRTNTISADRLRWLAKQAVTA</sequence>
<name>A0ABY7B451_9PSEU</name>
<evidence type="ECO:0000313" key="2">
    <source>
        <dbReference type="Proteomes" id="UP001163203"/>
    </source>
</evidence>
<evidence type="ECO:0000313" key="1">
    <source>
        <dbReference type="EMBL" id="WAL67090.1"/>
    </source>
</evidence>
<proteinExistence type="predicted"/>
<dbReference type="EMBL" id="CP113836">
    <property type="protein sequence ID" value="WAL67090.1"/>
    <property type="molecule type" value="Genomic_DNA"/>
</dbReference>
<protein>
    <submittedName>
        <fullName evidence="1">Uncharacterized protein</fullName>
    </submittedName>
</protein>
<organism evidence="1 2">
    <name type="scientific">Amycolatopsis cynarae</name>
    <dbReference type="NCBI Taxonomy" id="2995223"/>
    <lineage>
        <taxon>Bacteria</taxon>
        <taxon>Bacillati</taxon>
        <taxon>Actinomycetota</taxon>
        <taxon>Actinomycetes</taxon>
        <taxon>Pseudonocardiales</taxon>
        <taxon>Pseudonocardiaceae</taxon>
        <taxon>Amycolatopsis</taxon>
    </lineage>
</organism>
<reference evidence="1" key="1">
    <citation type="submission" date="2022-11" db="EMBL/GenBank/DDBJ databases">
        <authorList>
            <person name="Mo P."/>
        </authorList>
    </citation>
    <scope>NUCLEOTIDE SEQUENCE</scope>
    <source>
        <strain evidence="1">HUAS 11-8</strain>
    </source>
</reference>
<accession>A0ABY7B451</accession>